<dbReference type="Proteomes" id="UP000568106">
    <property type="component" value="Unassembled WGS sequence"/>
</dbReference>
<keyword evidence="2" id="KW-1185">Reference proteome</keyword>
<dbReference type="EMBL" id="JACHDY010000001">
    <property type="protein sequence ID" value="MBB5315973.1"/>
    <property type="molecule type" value="Genomic_DNA"/>
</dbReference>
<evidence type="ECO:0000313" key="1">
    <source>
        <dbReference type="EMBL" id="MBB5315973.1"/>
    </source>
</evidence>
<dbReference type="AlphaFoldDB" id="A0A7W8MPY7"/>
<sequence length="54" mass="6192">MIIKPNCMHGHCVPVFVPTPTPEIIQCRFVGNRFRLGTALQRPACRLKFELLKI</sequence>
<name>A0A7W8MPY7_9BACT</name>
<protein>
    <submittedName>
        <fullName evidence="1">Uncharacterized protein</fullName>
    </submittedName>
</protein>
<evidence type="ECO:0000313" key="2">
    <source>
        <dbReference type="Proteomes" id="UP000568106"/>
    </source>
</evidence>
<reference evidence="1" key="1">
    <citation type="submission" date="2020-08" db="EMBL/GenBank/DDBJ databases">
        <title>Genomic Encyclopedia of Type Strains, Phase IV (KMG-V): Genome sequencing to study the core and pangenomes of soil and plant-associated prokaryotes.</title>
        <authorList>
            <person name="Whitman W."/>
        </authorList>
    </citation>
    <scope>NUCLEOTIDE SEQUENCE [LARGE SCALE GENOMIC DNA]</scope>
    <source>
        <strain evidence="1">M8UP27</strain>
    </source>
</reference>
<gene>
    <name evidence="1" type="ORF">HDF09_000623</name>
</gene>
<accession>A0A7W8MPY7</accession>
<comment type="caution">
    <text evidence="1">The sequence shown here is derived from an EMBL/GenBank/DDBJ whole genome shotgun (WGS) entry which is preliminary data.</text>
</comment>
<proteinExistence type="predicted"/>
<organism evidence="1 2">
    <name type="scientific">Tunturiibacter empetritectus</name>
    <dbReference type="NCBI Taxonomy" id="3069691"/>
    <lineage>
        <taxon>Bacteria</taxon>
        <taxon>Pseudomonadati</taxon>
        <taxon>Acidobacteriota</taxon>
        <taxon>Terriglobia</taxon>
        <taxon>Terriglobales</taxon>
        <taxon>Acidobacteriaceae</taxon>
        <taxon>Tunturiibacter</taxon>
    </lineage>
</organism>